<dbReference type="PANTHER" id="PTHR14097">
    <property type="entry name" value="OXIDOREDUCTASE HTATIP2"/>
    <property type="match status" value="1"/>
</dbReference>
<organism evidence="2 3">
    <name type="scientific">Niabella digestorum</name>
    <dbReference type="NCBI Taxonomy" id="3117701"/>
    <lineage>
        <taxon>Bacteria</taxon>
        <taxon>Pseudomonadati</taxon>
        <taxon>Bacteroidota</taxon>
        <taxon>Chitinophagia</taxon>
        <taxon>Chitinophagales</taxon>
        <taxon>Chitinophagaceae</taxon>
        <taxon>Niabella</taxon>
    </lineage>
</organism>
<dbReference type="InterPro" id="IPR016040">
    <property type="entry name" value="NAD(P)-bd_dom"/>
</dbReference>
<dbReference type="EMBL" id="JAZGLY010000009">
    <property type="protein sequence ID" value="MEE6188261.1"/>
    <property type="molecule type" value="Genomic_DNA"/>
</dbReference>
<name>A0ABU7RJU2_9BACT</name>
<evidence type="ECO:0000259" key="1">
    <source>
        <dbReference type="Pfam" id="PF13460"/>
    </source>
</evidence>
<dbReference type="InterPro" id="IPR036291">
    <property type="entry name" value="NAD(P)-bd_dom_sf"/>
</dbReference>
<dbReference type="Pfam" id="PF13460">
    <property type="entry name" value="NAD_binding_10"/>
    <property type="match status" value="1"/>
</dbReference>
<reference evidence="2 3" key="1">
    <citation type="submission" date="2024-01" db="EMBL/GenBank/DDBJ databases">
        <title>Niabella digestum sp. nov., isolated from waste digestion system.</title>
        <authorList>
            <person name="Zhang L."/>
        </authorList>
    </citation>
    <scope>NUCLEOTIDE SEQUENCE [LARGE SCALE GENOMIC DNA]</scope>
    <source>
        <strain evidence="2 3">A18</strain>
    </source>
</reference>
<comment type="caution">
    <text evidence="2">The sequence shown here is derived from an EMBL/GenBank/DDBJ whole genome shotgun (WGS) entry which is preliminary data.</text>
</comment>
<feature type="domain" description="NAD(P)-binding" evidence="1">
    <location>
        <begin position="7"/>
        <end position="154"/>
    </location>
</feature>
<gene>
    <name evidence="2" type="ORF">V2H41_13355</name>
</gene>
<sequence length="218" mass="24496">MKAVIIGATGATGSALVQLLLEDETFSEVKALVRRPLQQQHPKLITRVIDFNQPEKWQHEVTGDVAFSCLGTTLKDAGSKAAQYKVDYEYQYAFAKAARDNNVPYFMLISASMANPKSLVFYSRMKGQLEKAVTALHFEHLIIFRPGLLSRPDTQRKGEKISESIVKWLNNVGLLKNMSPLPVRQLAQLMLHYAKNKFADSIQIVESARILSEVKMLS</sequence>
<dbReference type="SUPFAM" id="SSF51735">
    <property type="entry name" value="NAD(P)-binding Rossmann-fold domains"/>
    <property type="match status" value="1"/>
</dbReference>
<keyword evidence="3" id="KW-1185">Reference proteome</keyword>
<dbReference type="RefSeq" id="WP_330975667.1">
    <property type="nucleotide sequence ID" value="NZ_JAZGLY010000009.1"/>
</dbReference>
<evidence type="ECO:0000313" key="3">
    <source>
        <dbReference type="Proteomes" id="UP001357452"/>
    </source>
</evidence>
<proteinExistence type="predicted"/>
<dbReference type="PANTHER" id="PTHR14097:SF7">
    <property type="entry name" value="OXIDOREDUCTASE HTATIP2"/>
    <property type="match status" value="1"/>
</dbReference>
<dbReference type="Proteomes" id="UP001357452">
    <property type="component" value="Unassembled WGS sequence"/>
</dbReference>
<evidence type="ECO:0000313" key="2">
    <source>
        <dbReference type="EMBL" id="MEE6188261.1"/>
    </source>
</evidence>
<protein>
    <submittedName>
        <fullName evidence="2">NAD(P)H-binding protein</fullName>
    </submittedName>
</protein>
<accession>A0ABU7RJU2</accession>
<dbReference type="Gene3D" id="3.40.50.720">
    <property type="entry name" value="NAD(P)-binding Rossmann-like Domain"/>
    <property type="match status" value="1"/>
</dbReference>